<sequence>MLAVIDDAEYDVGETFENVPSPPISDAGNDDNYYDRRLRTMCVLLSRPDNKTKVTRSDDIPPMTNECSTRTHWVARRYRNTSKAILLLLLLLFILFLPVRPIHEFLACATSSEVKGSQHLPIKKVLKSPLLCTKCDQLVSALTSSKRIVFSIKAEIK</sequence>
<keyword evidence="3" id="KW-1185">Reference proteome</keyword>
<name>A0A448XFG6_9PLAT</name>
<keyword evidence="1" id="KW-0472">Membrane</keyword>
<evidence type="ECO:0000313" key="3">
    <source>
        <dbReference type="Proteomes" id="UP000784294"/>
    </source>
</evidence>
<evidence type="ECO:0000313" key="2">
    <source>
        <dbReference type="EMBL" id="VEL35293.1"/>
    </source>
</evidence>
<gene>
    <name evidence="2" type="ORF">PXEA_LOCUS28733</name>
</gene>
<dbReference type="EMBL" id="CAAALY010249499">
    <property type="protein sequence ID" value="VEL35293.1"/>
    <property type="molecule type" value="Genomic_DNA"/>
</dbReference>
<dbReference type="Proteomes" id="UP000784294">
    <property type="component" value="Unassembled WGS sequence"/>
</dbReference>
<protein>
    <submittedName>
        <fullName evidence="2">Uncharacterized protein</fullName>
    </submittedName>
</protein>
<dbReference type="AlphaFoldDB" id="A0A448XFG6"/>
<evidence type="ECO:0000256" key="1">
    <source>
        <dbReference type="SAM" id="Phobius"/>
    </source>
</evidence>
<organism evidence="2 3">
    <name type="scientific">Protopolystoma xenopodis</name>
    <dbReference type="NCBI Taxonomy" id="117903"/>
    <lineage>
        <taxon>Eukaryota</taxon>
        <taxon>Metazoa</taxon>
        <taxon>Spiralia</taxon>
        <taxon>Lophotrochozoa</taxon>
        <taxon>Platyhelminthes</taxon>
        <taxon>Monogenea</taxon>
        <taxon>Polyopisthocotylea</taxon>
        <taxon>Polystomatidea</taxon>
        <taxon>Polystomatidae</taxon>
        <taxon>Protopolystoma</taxon>
    </lineage>
</organism>
<feature type="transmembrane region" description="Helical" evidence="1">
    <location>
        <begin position="84"/>
        <end position="102"/>
    </location>
</feature>
<keyword evidence="1" id="KW-0812">Transmembrane</keyword>
<accession>A0A448XFG6</accession>
<comment type="caution">
    <text evidence="2">The sequence shown here is derived from an EMBL/GenBank/DDBJ whole genome shotgun (WGS) entry which is preliminary data.</text>
</comment>
<proteinExistence type="predicted"/>
<reference evidence="2" key="1">
    <citation type="submission" date="2018-11" db="EMBL/GenBank/DDBJ databases">
        <authorList>
            <consortium name="Pathogen Informatics"/>
        </authorList>
    </citation>
    <scope>NUCLEOTIDE SEQUENCE</scope>
</reference>
<keyword evidence="1" id="KW-1133">Transmembrane helix</keyword>